<evidence type="ECO:0000259" key="2">
    <source>
        <dbReference type="Pfam" id="PF07589"/>
    </source>
</evidence>
<name>A0ABV7WQK6_9GAMM</name>
<gene>
    <name evidence="3" type="ORF">ACFOND_07995</name>
</gene>
<evidence type="ECO:0000313" key="3">
    <source>
        <dbReference type="EMBL" id="MFC3701573.1"/>
    </source>
</evidence>
<feature type="domain" description="Ice-binding protein C-terminal" evidence="2">
    <location>
        <begin position="154"/>
        <end position="176"/>
    </location>
</feature>
<comment type="caution">
    <text evidence="3">The sequence shown here is derived from an EMBL/GenBank/DDBJ whole genome shotgun (WGS) entry which is preliminary data.</text>
</comment>
<proteinExistence type="predicted"/>
<reference evidence="4" key="1">
    <citation type="journal article" date="2019" name="Int. J. Syst. Evol. Microbiol.">
        <title>The Global Catalogue of Microorganisms (GCM) 10K type strain sequencing project: providing services to taxonomists for standard genome sequencing and annotation.</title>
        <authorList>
            <consortium name="The Broad Institute Genomics Platform"/>
            <consortium name="The Broad Institute Genome Sequencing Center for Infectious Disease"/>
            <person name="Wu L."/>
            <person name="Ma J."/>
        </authorList>
    </citation>
    <scope>NUCLEOTIDE SEQUENCE [LARGE SCALE GENOMIC DNA]</scope>
    <source>
        <strain evidence="4">CECT 8288</strain>
    </source>
</reference>
<evidence type="ECO:0000256" key="1">
    <source>
        <dbReference type="SAM" id="SignalP"/>
    </source>
</evidence>
<dbReference type="Pfam" id="PF07589">
    <property type="entry name" value="PEP-CTERM"/>
    <property type="match status" value="1"/>
</dbReference>
<sequence length="179" mass="19314">MKLLPGIIALPLFSLFVGSAHAYLISDGSEVGQLDTFLGSGLTKNSNPETEIAEFDSLGLSLEYQGNKTESVELHAVVDDALGEDFWAFSLSSGPGYYIIKNANGKKTGKNVLLFENNSSYDWAVVRWSDLEEIQVGDDLVVSHVTEFNSIIEVPEPATFGMLALGVAGLLGARRKRTA</sequence>
<evidence type="ECO:0000313" key="4">
    <source>
        <dbReference type="Proteomes" id="UP001595710"/>
    </source>
</evidence>
<dbReference type="RefSeq" id="WP_290280737.1">
    <property type="nucleotide sequence ID" value="NZ_JAUFQI010000001.1"/>
</dbReference>
<dbReference type="EMBL" id="JBHRYN010000010">
    <property type="protein sequence ID" value="MFC3701573.1"/>
    <property type="molecule type" value="Genomic_DNA"/>
</dbReference>
<feature type="signal peptide" evidence="1">
    <location>
        <begin position="1"/>
        <end position="22"/>
    </location>
</feature>
<feature type="chain" id="PRO_5046556054" evidence="1">
    <location>
        <begin position="23"/>
        <end position="179"/>
    </location>
</feature>
<dbReference type="NCBIfam" id="TIGR02595">
    <property type="entry name" value="PEP_CTERM"/>
    <property type="match status" value="1"/>
</dbReference>
<organism evidence="3 4">
    <name type="scientific">Reinekea marina</name>
    <dbReference type="NCBI Taxonomy" id="1310421"/>
    <lineage>
        <taxon>Bacteria</taxon>
        <taxon>Pseudomonadati</taxon>
        <taxon>Pseudomonadota</taxon>
        <taxon>Gammaproteobacteria</taxon>
        <taxon>Oceanospirillales</taxon>
        <taxon>Saccharospirillaceae</taxon>
        <taxon>Reinekea</taxon>
    </lineage>
</organism>
<dbReference type="InterPro" id="IPR013424">
    <property type="entry name" value="Ice-binding_C"/>
</dbReference>
<protein>
    <submittedName>
        <fullName evidence="3">PEP-CTERM sorting domain-containing protein</fullName>
    </submittedName>
</protein>
<keyword evidence="4" id="KW-1185">Reference proteome</keyword>
<dbReference type="Proteomes" id="UP001595710">
    <property type="component" value="Unassembled WGS sequence"/>
</dbReference>
<keyword evidence="1" id="KW-0732">Signal</keyword>
<accession>A0ABV7WQK6</accession>